<evidence type="ECO:0008006" key="4">
    <source>
        <dbReference type="Google" id="ProtNLM"/>
    </source>
</evidence>
<evidence type="ECO:0000256" key="1">
    <source>
        <dbReference type="SAM" id="Phobius"/>
    </source>
</evidence>
<feature type="transmembrane region" description="Helical" evidence="1">
    <location>
        <begin position="63"/>
        <end position="83"/>
    </location>
</feature>
<proteinExistence type="predicted"/>
<keyword evidence="1" id="KW-0812">Transmembrane</keyword>
<gene>
    <name evidence="2" type="ORF">BDK92_1712</name>
</gene>
<name>A0A495JEK3_9ACTN</name>
<dbReference type="InterPro" id="IPR047789">
    <property type="entry name" value="CU044_5270-like"/>
</dbReference>
<dbReference type="EMBL" id="RBKT01000001">
    <property type="protein sequence ID" value="RKR87436.1"/>
    <property type="molecule type" value="Genomic_DNA"/>
</dbReference>
<protein>
    <recommendedName>
        <fullName evidence="4">CU044_5270 family protein</fullName>
    </recommendedName>
</protein>
<evidence type="ECO:0000313" key="2">
    <source>
        <dbReference type="EMBL" id="RKR87436.1"/>
    </source>
</evidence>
<sequence>MNATQFQPDPDERAELARLLPEPVERDLPSDRHHQLQELVMSQIHQDLQAAERTPRRSPRRRAVALVSALTAVAAVAVATVVITTGGNGGTGGVGNPGDGSVAQPGVVALSGQQILLAAATTVLTTSEGTGDYWHTKVMSDGGGQPANAYEYEFWTHRDGRTWFRAEKTGGEVIELKGGVPLRLGATDVTFGQLQQLPTSRDALKAWLVDAVANSGARWSGGLLTAELRELAVFDGLISLVSQLPTTPQVRAAAIQAIAAYPDVESLGEVEGGQGLLIPLPGGDQARLVIDPATGQLRKTNFFVTSDGSRAEAAENGFYTLVGEWTEALPS</sequence>
<dbReference type="NCBIfam" id="NF038083">
    <property type="entry name" value="CU044_5270_fam"/>
    <property type="match status" value="1"/>
</dbReference>
<keyword evidence="1" id="KW-1133">Transmembrane helix</keyword>
<comment type="caution">
    <text evidence="2">The sequence shown here is derived from an EMBL/GenBank/DDBJ whole genome shotgun (WGS) entry which is preliminary data.</text>
</comment>
<evidence type="ECO:0000313" key="3">
    <source>
        <dbReference type="Proteomes" id="UP000277671"/>
    </source>
</evidence>
<organism evidence="2 3">
    <name type="scientific">Micromonospora pisi</name>
    <dbReference type="NCBI Taxonomy" id="589240"/>
    <lineage>
        <taxon>Bacteria</taxon>
        <taxon>Bacillati</taxon>
        <taxon>Actinomycetota</taxon>
        <taxon>Actinomycetes</taxon>
        <taxon>Micromonosporales</taxon>
        <taxon>Micromonosporaceae</taxon>
        <taxon>Micromonospora</taxon>
    </lineage>
</organism>
<dbReference type="AlphaFoldDB" id="A0A495JEK3"/>
<keyword evidence="1" id="KW-0472">Membrane</keyword>
<dbReference type="RefSeq" id="WP_121156192.1">
    <property type="nucleotide sequence ID" value="NZ_RBKT01000001.1"/>
</dbReference>
<keyword evidence="3" id="KW-1185">Reference proteome</keyword>
<reference evidence="2 3" key="1">
    <citation type="submission" date="2018-10" db="EMBL/GenBank/DDBJ databases">
        <title>Sequencing the genomes of 1000 actinobacteria strains.</title>
        <authorList>
            <person name="Klenk H.-P."/>
        </authorList>
    </citation>
    <scope>NUCLEOTIDE SEQUENCE [LARGE SCALE GENOMIC DNA]</scope>
    <source>
        <strain evidence="2 3">DSM 45175</strain>
    </source>
</reference>
<accession>A0A495JEK3</accession>
<dbReference type="Proteomes" id="UP000277671">
    <property type="component" value="Unassembled WGS sequence"/>
</dbReference>
<dbReference type="OrthoDB" id="3532098at2"/>